<sequence length="62" mass="7257">IFMLKKPATLALKYVLFNLLAVLKETPGKTNEDSYDFLRICLKGLLHDLESTKREKNTWKRC</sequence>
<accession>A0A0F8Y512</accession>
<reference evidence="1" key="1">
    <citation type="journal article" date="2015" name="Nature">
        <title>Complex archaea that bridge the gap between prokaryotes and eukaryotes.</title>
        <authorList>
            <person name="Spang A."/>
            <person name="Saw J.H."/>
            <person name="Jorgensen S.L."/>
            <person name="Zaremba-Niedzwiedzka K."/>
            <person name="Martijn J."/>
            <person name="Lind A.E."/>
            <person name="van Eijk R."/>
            <person name="Schleper C."/>
            <person name="Guy L."/>
            <person name="Ettema T.J."/>
        </authorList>
    </citation>
    <scope>NUCLEOTIDE SEQUENCE</scope>
</reference>
<organism evidence="1">
    <name type="scientific">marine sediment metagenome</name>
    <dbReference type="NCBI Taxonomy" id="412755"/>
    <lineage>
        <taxon>unclassified sequences</taxon>
        <taxon>metagenomes</taxon>
        <taxon>ecological metagenomes</taxon>
    </lineage>
</organism>
<evidence type="ECO:0000313" key="1">
    <source>
        <dbReference type="EMBL" id="KKK68750.1"/>
    </source>
</evidence>
<feature type="non-terminal residue" evidence="1">
    <location>
        <position position="1"/>
    </location>
</feature>
<comment type="caution">
    <text evidence="1">The sequence shown here is derived from an EMBL/GenBank/DDBJ whole genome shotgun (WGS) entry which is preliminary data.</text>
</comment>
<name>A0A0F8Y512_9ZZZZ</name>
<protein>
    <submittedName>
        <fullName evidence="1">Uncharacterized protein</fullName>
    </submittedName>
</protein>
<dbReference type="AlphaFoldDB" id="A0A0F8Y512"/>
<dbReference type="EMBL" id="LAZR01058984">
    <property type="protein sequence ID" value="KKK68750.1"/>
    <property type="molecule type" value="Genomic_DNA"/>
</dbReference>
<proteinExistence type="predicted"/>
<gene>
    <name evidence="1" type="ORF">LCGC14_2940890</name>
</gene>